<gene>
    <name evidence="4" type="ORF">ENP47_12020</name>
</gene>
<dbReference type="GO" id="GO:0016787">
    <property type="term" value="F:hydrolase activity"/>
    <property type="evidence" value="ECO:0007669"/>
    <property type="project" value="UniProtKB-KW"/>
</dbReference>
<dbReference type="PROSITE" id="PS00893">
    <property type="entry name" value="NUDIX_BOX"/>
    <property type="match status" value="1"/>
</dbReference>
<dbReference type="PROSITE" id="PS51462">
    <property type="entry name" value="NUDIX"/>
    <property type="match status" value="1"/>
</dbReference>
<organism evidence="4">
    <name type="scientific">Thermomicrobium roseum</name>
    <dbReference type="NCBI Taxonomy" id="500"/>
    <lineage>
        <taxon>Bacteria</taxon>
        <taxon>Pseudomonadati</taxon>
        <taxon>Thermomicrobiota</taxon>
        <taxon>Thermomicrobia</taxon>
        <taxon>Thermomicrobiales</taxon>
        <taxon>Thermomicrobiaceae</taxon>
        <taxon>Thermomicrobium</taxon>
    </lineage>
</organism>
<dbReference type="InterPro" id="IPR015797">
    <property type="entry name" value="NUDIX_hydrolase-like_dom_sf"/>
</dbReference>
<evidence type="ECO:0000313" key="4">
    <source>
        <dbReference type="EMBL" id="HEF66303.1"/>
    </source>
</evidence>
<dbReference type="Gene3D" id="3.90.79.10">
    <property type="entry name" value="Nucleoside Triphosphate Pyrophosphohydrolase"/>
    <property type="match status" value="1"/>
</dbReference>
<dbReference type="PANTHER" id="PTHR43046">
    <property type="entry name" value="GDP-MANNOSE MANNOSYL HYDROLASE"/>
    <property type="match status" value="1"/>
</dbReference>
<dbReference type="PRINTS" id="PR00502">
    <property type="entry name" value="NUDIXFAMILY"/>
</dbReference>
<comment type="similarity">
    <text evidence="3">Belongs to the Nudix hydrolase family.</text>
</comment>
<protein>
    <submittedName>
        <fullName evidence="4">NUDIX domain-containing protein</fullName>
    </submittedName>
</protein>
<dbReference type="Pfam" id="PF00293">
    <property type="entry name" value="NUDIX"/>
    <property type="match status" value="1"/>
</dbReference>
<comment type="caution">
    <text evidence="4">The sequence shown here is derived from an EMBL/GenBank/DDBJ whole genome shotgun (WGS) entry which is preliminary data.</text>
</comment>
<evidence type="ECO:0000256" key="3">
    <source>
        <dbReference type="RuleBase" id="RU003476"/>
    </source>
</evidence>
<comment type="cofactor">
    <cofactor evidence="1">
        <name>Mg(2+)</name>
        <dbReference type="ChEBI" id="CHEBI:18420"/>
    </cofactor>
</comment>
<keyword evidence="2 3" id="KW-0378">Hydrolase</keyword>
<dbReference type="InterPro" id="IPR020476">
    <property type="entry name" value="Nudix_hydrolase"/>
</dbReference>
<accession>A0A7C1FRM0</accession>
<name>A0A7C1FRM0_THERO</name>
<dbReference type="AlphaFoldDB" id="A0A7C1FRM0"/>
<dbReference type="InterPro" id="IPR020084">
    <property type="entry name" value="NUDIX_hydrolase_CS"/>
</dbReference>
<reference evidence="4" key="1">
    <citation type="journal article" date="2020" name="mSystems">
        <title>Genome- and Community-Level Interaction Insights into Carbon Utilization and Element Cycling Functions of Hydrothermarchaeota in Hydrothermal Sediment.</title>
        <authorList>
            <person name="Zhou Z."/>
            <person name="Liu Y."/>
            <person name="Xu W."/>
            <person name="Pan J."/>
            <person name="Luo Z.H."/>
            <person name="Li M."/>
        </authorList>
    </citation>
    <scope>NUCLEOTIDE SEQUENCE [LARGE SCALE GENOMIC DNA]</scope>
    <source>
        <strain evidence="4">SpSt-222</strain>
    </source>
</reference>
<dbReference type="InterPro" id="IPR000086">
    <property type="entry name" value="NUDIX_hydrolase_dom"/>
</dbReference>
<proteinExistence type="inferred from homology"/>
<dbReference type="SUPFAM" id="SSF55811">
    <property type="entry name" value="Nudix"/>
    <property type="match status" value="1"/>
</dbReference>
<evidence type="ECO:0000256" key="2">
    <source>
        <dbReference type="ARBA" id="ARBA00022801"/>
    </source>
</evidence>
<evidence type="ECO:0000256" key="1">
    <source>
        <dbReference type="ARBA" id="ARBA00001946"/>
    </source>
</evidence>
<dbReference type="PANTHER" id="PTHR43046:SF14">
    <property type="entry name" value="MUTT_NUDIX FAMILY PROTEIN"/>
    <property type="match status" value="1"/>
</dbReference>
<sequence>MPEHDHHVVAVGGVVRRGDAILLVRQCYGPSRGLYLFPGGLLEPGETLDQAVVREVTEETGIQTAVRGVLGLRTRCDGARTDTYVMFLLDWIAGEPHADGQEIDDARFFSLQELRDPAVPVTALSRYVALRVLEGRYALQPFASDFDYAAAGRDPTTWRLFC</sequence>
<dbReference type="EMBL" id="DSJL01000011">
    <property type="protein sequence ID" value="HEF66303.1"/>
    <property type="molecule type" value="Genomic_DNA"/>
</dbReference>